<evidence type="ECO:0000313" key="4">
    <source>
        <dbReference type="Proteomes" id="UP000315343"/>
    </source>
</evidence>
<evidence type="ECO:0000256" key="1">
    <source>
        <dbReference type="ARBA" id="ARBA00049958"/>
    </source>
</evidence>
<feature type="domain" description="NIF system FeS cluster assembly NifU C-terminal" evidence="2">
    <location>
        <begin position="5"/>
        <end position="70"/>
    </location>
</feature>
<evidence type="ECO:0000259" key="2">
    <source>
        <dbReference type="Pfam" id="PF01106"/>
    </source>
</evidence>
<dbReference type="Proteomes" id="UP000315343">
    <property type="component" value="Unassembled WGS sequence"/>
</dbReference>
<dbReference type="InterPro" id="IPR034904">
    <property type="entry name" value="FSCA_dom_sf"/>
</dbReference>
<dbReference type="RefSeq" id="WP_145087012.1">
    <property type="nucleotide sequence ID" value="NZ_JAYFNS010000055.1"/>
</dbReference>
<dbReference type="PANTHER" id="PTHR11178">
    <property type="entry name" value="IRON-SULFUR CLUSTER SCAFFOLD PROTEIN NFU-RELATED"/>
    <property type="match status" value="1"/>
</dbReference>
<dbReference type="Pfam" id="PF01106">
    <property type="entry name" value="NifU"/>
    <property type="match status" value="1"/>
</dbReference>
<gene>
    <name evidence="3" type="ORF">LY60_03610</name>
</gene>
<reference evidence="3 4" key="1">
    <citation type="submission" date="2019-07" db="EMBL/GenBank/DDBJ databases">
        <title>Genomic Encyclopedia of Type Strains, Phase I: the one thousand microbial genomes (KMG-I) project.</title>
        <authorList>
            <person name="Kyrpides N."/>
        </authorList>
    </citation>
    <scope>NUCLEOTIDE SEQUENCE [LARGE SCALE GENOMIC DNA]</scope>
    <source>
        <strain evidence="3 4">DSM 13558</strain>
    </source>
</reference>
<dbReference type="EMBL" id="VLKH01000016">
    <property type="protein sequence ID" value="TWH76436.1"/>
    <property type="molecule type" value="Genomic_DNA"/>
</dbReference>
<comment type="caution">
    <text evidence="3">The sequence shown here is derived from an EMBL/GenBank/DDBJ whole genome shotgun (WGS) entry which is preliminary data.</text>
</comment>
<dbReference type="OrthoDB" id="9796965at2"/>
<sequence>MIEKIEHVLDEYVRPKLSEHYGNVKVLDYKDGVLDIKLEGQCSNCPSARFTVEDVIEIEVKKHVPEVEKIVLIEGVSDELLAFASKILNKKL</sequence>
<name>A0A562IZT1_9FIRM</name>
<proteinExistence type="predicted"/>
<evidence type="ECO:0000313" key="3">
    <source>
        <dbReference type="EMBL" id="TWH76436.1"/>
    </source>
</evidence>
<organism evidence="3 4">
    <name type="scientific">Sedimentibacter saalensis</name>
    <dbReference type="NCBI Taxonomy" id="130788"/>
    <lineage>
        <taxon>Bacteria</taxon>
        <taxon>Bacillati</taxon>
        <taxon>Bacillota</taxon>
        <taxon>Tissierellia</taxon>
        <taxon>Sedimentibacter</taxon>
    </lineage>
</organism>
<protein>
    <submittedName>
        <fullName evidence="3">Fe-S cluster biogenesis protein NfuA</fullName>
    </submittedName>
</protein>
<comment type="function">
    <text evidence="1">May be involved in the formation or repair of [Fe-S] clusters present in iron-sulfur proteins.</text>
</comment>
<dbReference type="GO" id="GO:0016226">
    <property type="term" value="P:iron-sulfur cluster assembly"/>
    <property type="evidence" value="ECO:0007669"/>
    <property type="project" value="InterPro"/>
</dbReference>
<dbReference type="GO" id="GO:0051536">
    <property type="term" value="F:iron-sulfur cluster binding"/>
    <property type="evidence" value="ECO:0007669"/>
    <property type="project" value="InterPro"/>
</dbReference>
<dbReference type="Gene3D" id="3.30.300.130">
    <property type="entry name" value="Fe-S cluster assembly (FSCA)"/>
    <property type="match status" value="1"/>
</dbReference>
<dbReference type="InterPro" id="IPR001075">
    <property type="entry name" value="NIF_FeS_clus_asmbl_NifU_C"/>
</dbReference>
<dbReference type="AlphaFoldDB" id="A0A562IZT1"/>
<keyword evidence="4" id="KW-1185">Reference proteome</keyword>
<dbReference type="SUPFAM" id="SSF117916">
    <property type="entry name" value="Fe-S cluster assembly (FSCA) domain-like"/>
    <property type="match status" value="1"/>
</dbReference>
<dbReference type="GO" id="GO:0005506">
    <property type="term" value="F:iron ion binding"/>
    <property type="evidence" value="ECO:0007669"/>
    <property type="project" value="InterPro"/>
</dbReference>
<accession>A0A562IZT1</accession>